<feature type="domain" description="G-protein coupled receptors family 1 profile" evidence="6">
    <location>
        <begin position="29"/>
        <end position="276"/>
    </location>
</feature>
<accession>A0A814RFL1</accession>
<keyword evidence="9" id="KW-1185">Reference proteome</keyword>
<evidence type="ECO:0000256" key="4">
    <source>
        <dbReference type="ARBA" id="ARBA00023136"/>
    </source>
</evidence>
<proteinExistence type="predicted"/>
<evidence type="ECO:0000256" key="5">
    <source>
        <dbReference type="SAM" id="Phobius"/>
    </source>
</evidence>
<dbReference type="PANTHER" id="PTHR46641:SF2">
    <property type="entry name" value="FMRFAMIDE RECEPTOR"/>
    <property type="match status" value="1"/>
</dbReference>
<feature type="transmembrane region" description="Helical" evidence="5">
    <location>
        <begin position="56"/>
        <end position="75"/>
    </location>
</feature>
<evidence type="ECO:0000256" key="2">
    <source>
        <dbReference type="ARBA" id="ARBA00022692"/>
    </source>
</evidence>
<feature type="transmembrane region" description="Helical" evidence="5">
    <location>
        <begin position="225"/>
        <end position="249"/>
    </location>
</feature>
<dbReference type="GO" id="GO:0016020">
    <property type="term" value="C:membrane"/>
    <property type="evidence" value="ECO:0007669"/>
    <property type="project" value="UniProtKB-SubCell"/>
</dbReference>
<dbReference type="Proteomes" id="UP000663828">
    <property type="component" value="Unassembled WGS sequence"/>
</dbReference>
<keyword evidence="4 5" id="KW-0472">Membrane</keyword>
<dbReference type="EMBL" id="CAJNOR010001379">
    <property type="protein sequence ID" value="CAF1132540.1"/>
    <property type="molecule type" value="Genomic_DNA"/>
</dbReference>
<evidence type="ECO:0000256" key="1">
    <source>
        <dbReference type="ARBA" id="ARBA00004370"/>
    </source>
</evidence>
<evidence type="ECO:0000313" key="9">
    <source>
        <dbReference type="Proteomes" id="UP000663828"/>
    </source>
</evidence>
<feature type="transmembrane region" description="Helical" evidence="5">
    <location>
        <begin position="12"/>
        <end position="35"/>
    </location>
</feature>
<protein>
    <recommendedName>
        <fullName evidence="6">G-protein coupled receptors family 1 profile domain-containing protein</fullName>
    </recommendedName>
</protein>
<gene>
    <name evidence="8" type="ORF">EDS130_LOCUS29916</name>
    <name evidence="7" type="ORF">XAT740_LOCUS19981</name>
</gene>
<evidence type="ECO:0000256" key="3">
    <source>
        <dbReference type="ARBA" id="ARBA00022989"/>
    </source>
</evidence>
<organism evidence="7 9">
    <name type="scientific">Adineta ricciae</name>
    <name type="common">Rotifer</name>
    <dbReference type="NCBI Taxonomy" id="249248"/>
    <lineage>
        <taxon>Eukaryota</taxon>
        <taxon>Metazoa</taxon>
        <taxon>Spiralia</taxon>
        <taxon>Gnathifera</taxon>
        <taxon>Rotifera</taxon>
        <taxon>Eurotatoria</taxon>
        <taxon>Bdelloidea</taxon>
        <taxon>Adinetida</taxon>
        <taxon>Adinetidae</taxon>
        <taxon>Adineta</taxon>
    </lineage>
</organism>
<dbReference type="Gene3D" id="1.20.1070.10">
    <property type="entry name" value="Rhodopsin 7-helix transmembrane proteins"/>
    <property type="match status" value="1"/>
</dbReference>
<feature type="transmembrane region" description="Helical" evidence="5">
    <location>
        <begin position="180"/>
        <end position="205"/>
    </location>
</feature>
<dbReference type="Proteomes" id="UP000663852">
    <property type="component" value="Unassembled WGS sequence"/>
</dbReference>
<sequence length="332" mass="38868">MSTNDTDSSVEFLFFSYYPLFLVIAGTTLNMLTFVTLCRRTFQDTKKQPVMHYMRAMAIFDTVMLYGWNLDHYLYAIHGFRLVEYSIPSCKIMSFIDYFITPASAWLRVFICFDRYLALSHLNRTWFSRPNSVLIIIGCIVAVFTIYNAHFLLFACYVRSDGTITANSVFYQVFPLWDYIQLGIYNCVPFFCMVTLDSGVIYHLVRRRRTTAIQNSRIQHRVISITLLITTFLFLIMTIPSSIIFAFFYDIVNTTVLMLVDAAMYTYHILSFPLYFITFHDFRREFLTMIQYARFVRVVAPMTNTVPMNIVATTERKIISKTAGHVHTQMNH</sequence>
<keyword evidence="2 5" id="KW-0812">Transmembrane</keyword>
<feature type="transmembrane region" description="Helical" evidence="5">
    <location>
        <begin position="255"/>
        <end position="277"/>
    </location>
</feature>
<dbReference type="OrthoDB" id="9990906at2759"/>
<dbReference type="PANTHER" id="PTHR46641">
    <property type="entry name" value="FMRFAMIDE RECEPTOR-RELATED"/>
    <property type="match status" value="1"/>
</dbReference>
<dbReference type="EMBL" id="CAJNOJ010000205">
    <property type="protein sequence ID" value="CAF1287815.1"/>
    <property type="molecule type" value="Genomic_DNA"/>
</dbReference>
<reference evidence="7" key="1">
    <citation type="submission" date="2021-02" db="EMBL/GenBank/DDBJ databases">
        <authorList>
            <person name="Nowell W R."/>
        </authorList>
    </citation>
    <scope>NUCLEOTIDE SEQUENCE</scope>
</reference>
<dbReference type="InterPro" id="IPR052954">
    <property type="entry name" value="GPCR-Ligand_Int"/>
</dbReference>
<evidence type="ECO:0000313" key="7">
    <source>
        <dbReference type="EMBL" id="CAF1132540.1"/>
    </source>
</evidence>
<evidence type="ECO:0000313" key="8">
    <source>
        <dbReference type="EMBL" id="CAF1287815.1"/>
    </source>
</evidence>
<keyword evidence="3 5" id="KW-1133">Transmembrane helix</keyword>
<dbReference type="AlphaFoldDB" id="A0A814RFL1"/>
<feature type="transmembrane region" description="Helical" evidence="5">
    <location>
        <begin position="95"/>
        <end position="113"/>
    </location>
</feature>
<feature type="transmembrane region" description="Helical" evidence="5">
    <location>
        <begin position="133"/>
        <end position="160"/>
    </location>
</feature>
<dbReference type="SUPFAM" id="SSF81321">
    <property type="entry name" value="Family A G protein-coupled receptor-like"/>
    <property type="match status" value="1"/>
</dbReference>
<comment type="caution">
    <text evidence="7">The sequence shown here is derived from an EMBL/GenBank/DDBJ whole genome shotgun (WGS) entry which is preliminary data.</text>
</comment>
<comment type="subcellular location">
    <subcellularLocation>
        <location evidence="1">Membrane</location>
    </subcellularLocation>
</comment>
<name>A0A814RFL1_ADIRI</name>
<dbReference type="InterPro" id="IPR017452">
    <property type="entry name" value="GPCR_Rhodpsn_7TM"/>
</dbReference>
<evidence type="ECO:0000259" key="6">
    <source>
        <dbReference type="PROSITE" id="PS50262"/>
    </source>
</evidence>
<dbReference type="PROSITE" id="PS50262">
    <property type="entry name" value="G_PROTEIN_RECEP_F1_2"/>
    <property type="match status" value="1"/>
</dbReference>